<comment type="caution">
    <text evidence="3">The sequence shown here is derived from an EMBL/GenBank/DDBJ whole genome shotgun (WGS) entry which is preliminary data.</text>
</comment>
<keyword evidence="1" id="KW-0732">Signal</keyword>
<feature type="domain" description="SLH" evidence="2">
    <location>
        <begin position="92"/>
        <end position="152"/>
    </location>
</feature>
<accession>A0A098M944</accession>
<evidence type="ECO:0000313" key="4">
    <source>
        <dbReference type="Proteomes" id="UP000029734"/>
    </source>
</evidence>
<proteinExistence type="predicted"/>
<keyword evidence="4" id="KW-1185">Reference proteome</keyword>
<feature type="chain" id="PRO_5001937741" description="SLH domain-containing protein" evidence="1">
    <location>
        <begin position="33"/>
        <end position="314"/>
    </location>
</feature>
<dbReference type="Pfam" id="PF00395">
    <property type="entry name" value="SLH"/>
    <property type="match status" value="2"/>
</dbReference>
<feature type="signal peptide" evidence="1">
    <location>
        <begin position="1"/>
        <end position="32"/>
    </location>
</feature>
<name>A0A098M944_9BACL</name>
<dbReference type="OrthoDB" id="1738667at2"/>
<feature type="domain" description="SLH" evidence="2">
    <location>
        <begin position="154"/>
        <end position="217"/>
    </location>
</feature>
<dbReference type="EMBL" id="JQCR01000002">
    <property type="protein sequence ID" value="KGE19075.1"/>
    <property type="molecule type" value="Genomic_DNA"/>
</dbReference>
<evidence type="ECO:0000259" key="2">
    <source>
        <dbReference type="PROSITE" id="PS51272"/>
    </source>
</evidence>
<evidence type="ECO:0000313" key="3">
    <source>
        <dbReference type="EMBL" id="KGE19075.1"/>
    </source>
</evidence>
<reference evidence="3 4" key="1">
    <citation type="submission" date="2014-08" db="EMBL/GenBank/DDBJ databases">
        <authorList>
            <person name="den Bakker H.C."/>
        </authorList>
    </citation>
    <scope>NUCLEOTIDE SEQUENCE [LARGE SCALE GENOMIC DNA]</scope>
    <source>
        <strain evidence="3 4">DSM 18334</strain>
    </source>
</reference>
<dbReference type="PROSITE" id="PS51272">
    <property type="entry name" value="SLH"/>
    <property type="match status" value="3"/>
</dbReference>
<dbReference type="AlphaFoldDB" id="A0A098M944"/>
<dbReference type="InterPro" id="IPR001119">
    <property type="entry name" value="SLH_dom"/>
</dbReference>
<organism evidence="3 4">
    <name type="scientific">Paenibacillus wynnii</name>
    <dbReference type="NCBI Taxonomy" id="268407"/>
    <lineage>
        <taxon>Bacteria</taxon>
        <taxon>Bacillati</taxon>
        <taxon>Bacillota</taxon>
        <taxon>Bacilli</taxon>
        <taxon>Bacillales</taxon>
        <taxon>Paenibacillaceae</taxon>
        <taxon>Paenibacillus</taxon>
    </lineage>
</organism>
<dbReference type="Proteomes" id="UP000029734">
    <property type="component" value="Unassembled WGS sequence"/>
</dbReference>
<reference evidence="3 4" key="2">
    <citation type="submission" date="2014-10" db="EMBL/GenBank/DDBJ databases">
        <title>Comparative genomics of the Paenibacillus odorifer group.</title>
        <authorList>
            <person name="Tsai Y.-C."/>
            <person name="Martin N."/>
            <person name="Korlach J."/>
            <person name="Wiedmann M."/>
        </authorList>
    </citation>
    <scope>NUCLEOTIDE SEQUENCE [LARGE SCALE GENOMIC DNA]</scope>
    <source>
        <strain evidence="3 4">DSM 18334</strain>
    </source>
</reference>
<feature type="domain" description="SLH" evidence="2">
    <location>
        <begin position="28"/>
        <end position="91"/>
    </location>
</feature>
<dbReference type="RefSeq" id="WP_036649655.1">
    <property type="nucleotide sequence ID" value="NZ_JQCR01000002.1"/>
</dbReference>
<dbReference type="STRING" id="268407.PWYN_06745"/>
<sequence length="314" mass="34076">MKKQSFSSHAKKMTIACSILAASVSFGASAFAFSDLKGNPAEAKINALHEKGIINGMSNGKFAPKFKMTYGQAIQVIVSGLELKAQPSDSKASDFFDNVKDKSWFASAFLTAKQHGLSLDRNVNPNGSITRAQFAHLLTQGLLSKGTFPVTKMYFEISDDDKLSAEVNNSLQILLNTHIISLEAGSKFRPNDAITRAEAAVWIHDAAEFAKKVITPANQTPAPVYEKVEVAIVKAADGVNKVSLTVNNLPNPGYGLLIQKIEFNKDKTAVIYYTVTTPDPDKMYPQVISKATVVTYLPDDYKPVAKFVPTAPAK</sequence>
<protein>
    <recommendedName>
        <fullName evidence="2">SLH domain-containing protein</fullName>
    </recommendedName>
</protein>
<dbReference type="eggNOG" id="COG0823">
    <property type="taxonomic scope" value="Bacteria"/>
</dbReference>
<gene>
    <name evidence="3" type="ORF">PWYN_06745</name>
</gene>
<evidence type="ECO:0000256" key="1">
    <source>
        <dbReference type="SAM" id="SignalP"/>
    </source>
</evidence>